<keyword evidence="22" id="KW-1185">Reference proteome</keyword>
<feature type="transmembrane region" description="Helical" evidence="17">
    <location>
        <begin position="687"/>
        <end position="710"/>
    </location>
</feature>
<dbReference type="Gene3D" id="3.40.630.10">
    <property type="entry name" value="Zn peptidases"/>
    <property type="match status" value="1"/>
</dbReference>
<proteinExistence type="inferred from homology"/>
<keyword evidence="6 15" id="KW-0645">Protease</keyword>
<sequence>MTASSPVFNAIFCFRAASTTSLLVLLYAAIFISLYITDQLPSVPSVDYLHGRGVNFEQTYKDLHLISARPHPYNSRENDRVRSYILNRVSEIAKGHDHVTIDDDTETTVSFTDGAHATYFEGTNILIKIHGSAELSEQNAVLFSAHLDSVSTGFGATDDGMSVSALIQMVQYLATHRPLRTAVFNLNNGEEDGLNGAHAFLGHPWANLTSTFLNFEGAGAGGRPLLFRATTLAELKAFAYVPHPHANALTGDAFSRGIVRSETDYAVYSGPRSHFHPQEESGSRRSENGAQTSAYKGPGGGMRGADVAFYRRRSRYHTPGDTVRGMGRDGARKALWAMIEVVHGAGGALLNAERGDLHRNVGVDEKGGAVYFELFARYLVAFPLRLLLAGHIVLLFGGPILVAAILAFLQSRPHFAFARAVELRNRWTDGLRGYGRFILALLTMTGAQVCLVVGYIKFNPYTIYAHDLATTLSMFSLSYLSIVIPLSLAARMRPISPSRQKLIVLFEIYVFTWALLVGATILTQRANITGVYWVGAWNASALLAFVIVSYEGLSGVRKVGIKASTGRPAAEGLEDDEGDRAGSAPAGEGGSLGNVEQLPEEDEDNSSNTDTQEREIETSESTPLIGRRPHKSSSKSEEAIDEGVQDRAFFWWILEVLASIPVPVVLLGTIAFLWVGAMSQTVVDGGWVGIVYAPLSLLSVLISIPLAPFAHQTHRMLTIFMLVIFIASTAYSWLMWPFDTDDARCKIFFGHRVELQNISASIDAPHFGESYAHSPHALRAVTELRGVPGYVERVVEALPSSWGGDAQVHCEDNPNKQRTCSWELDQSLMPAPAFISNAPLRIKQADDGQQLARPQYERIPDKIIAQEEVWIYFNATRLDSLSARFLIRGTNTRSCGIHLDGRDIRRYRVLLTPGSFENGSNKEEWHEYDVPKGVNIREVRLWSRKWGRTFQIEVEWSESEGGDGNEAVEGRITCSWAEYQGMWAAGFGSDFRGSATTISNPPGGVSTSGVGAHIPALEEALAFFPEWATITKMRDGLVQAVIGFKL</sequence>
<dbReference type="CDD" id="cd03875">
    <property type="entry name" value="M28_Fxna_like"/>
    <property type="match status" value="1"/>
</dbReference>
<dbReference type="AlphaFoldDB" id="A0A4S4M7G6"/>
<evidence type="ECO:0000256" key="11">
    <source>
        <dbReference type="ARBA" id="ARBA00022989"/>
    </source>
</evidence>
<dbReference type="Pfam" id="PF22251">
    <property type="entry name" value="PFF1_TM"/>
    <property type="match status" value="1"/>
</dbReference>
<dbReference type="GO" id="GO:0046872">
    <property type="term" value="F:metal ion binding"/>
    <property type="evidence" value="ECO:0007669"/>
    <property type="project" value="UniProtKB-KW"/>
</dbReference>
<organism evidence="21 22">
    <name type="scientific">Bondarzewia mesenterica</name>
    <dbReference type="NCBI Taxonomy" id="1095465"/>
    <lineage>
        <taxon>Eukaryota</taxon>
        <taxon>Fungi</taxon>
        <taxon>Dikarya</taxon>
        <taxon>Basidiomycota</taxon>
        <taxon>Agaricomycotina</taxon>
        <taxon>Agaricomycetes</taxon>
        <taxon>Russulales</taxon>
        <taxon>Bondarzewiaceae</taxon>
        <taxon>Bondarzewia</taxon>
    </lineage>
</organism>
<feature type="domain" description="Vacuolar membrane protease C-terminal" evidence="19">
    <location>
        <begin position="779"/>
        <end position="1039"/>
    </location>
</feature>
<dbReference type="InterPro" id="IPR045175">
    <property type="entry name" value="M28_fam"/>
</dbReference>
<evidence type="ECO:0000256" key="14">
    <source>
        <dbReference type="ARBA" id="ARBA00023180"/>
    </source>
</evidence>
<dbReference type="PANTHER" id="PTHR12147:SF58">
    <property type="entry name" value="VACUOLAR MEMBRANE PROTEASE"/>
    <property type="match status" value="1"/>
</dbReference>
<dbReference type="Pfam" id="PF22250">
    <property type="entry name" value="PFF1_C"/>
    <property type="match status" value="1"/>
</dbReference>
<keyword evidence="7 17" id="KW-0812">Transmembrane</keyword>
<feature type="transmembrane region" description="Helical" evidence="17">
    <location>
        <begin position="649"/>
        <end position="675"/>
    </location>
</feature>
<dbReference type="InterPro" id="IPR007484">
    <property type="entry name" value="Peptidase_M28"/>
</dbReference>
<evidence type="ECO:0000313" key="22">
    <source>
        <dbReference type="Proteomes" id="UP000310158"/>
    </source>
</evidence>
<dbReference type="Proteomes" id="UP000310158">
    <property type="component" value="Unassembled WGS sequence"/>
</dbReference>
<evidence type="ECO:0000256" key="1">
    <source>
        <dbReference type="ARBA" id="ARBA00001947"/>
    </source>
</evidence>
<feature type="transmembrane region" description="Helical" evidence="17">
    <location>
        <begin position="434"/>
        <end position="456"/>
    </location>
</feature>
<evidence type="ECO:0000256" key="16">
    <source>
        <dbReference type="SAM" id="MobiDB-lite"/>
    </source>
</evidence>
<evidence type="ECO:0000259" key="19">
    <source>
        <dbReference type="Pfam" id="PF22250"/>
    </source>
</evidence>
<evidence type="ECO:0000256" key="2">
    <source>
        <dbReference type="ARBA" id="ARBA00003273"/>
    </source>
</evidence>
<feature type="transmembrane region" description="Helical" evidence="17">
    <location>
        <begin position="468"/>
        <end position="490"/>
    </location>
</feature>
<dbReference type="Pfam" id="PF04389">
    <property type="entry name" value="Peptidase_M28"/>
    <property type="match status" value="1"/>
</dbReference>
<keyword evidence="10 15" id="KW-0862">Zinc</keyword>
<evidence type="ECO:0000256" key="15">
    <source>
        <dbReference type="RuleBase" id="RU361240"/>
    </source>
</evidence>
<evidence type="ECO:0000259" key="20">
    <source>
        <dbReference type="Pfam" id="PF22251"/>
    </source>
</evidence>
<evidence type="ECO:0000256" key="17">
    <source>
        <dbReference type="SAM" id="Phobius"/>
    </source>
</evidence>
<evidence type="ECO:0000256" key="5">
    <source>
        <dbReference type="ARBA" id="ARBA00022554"/>
    </source>
</evidence>
<dbReference type="InterPro" id="IPR048024">
    <property type="entry name" value="Fxna-like_M28_dom"/>
</dbReference>
<name>A0A4S4M7G6_9AGAM</name>
<feature type="transmembrane region" description="Helical" evidence="17">
    <location>
        <begin position="12"/>
        <end position="36"/>
    </location>
</feature>
<keyword evidence="9 15" id="KW-0378">Hydrolase</keyword>
<dbReference type="OrthoDB" id="76293at2759"/>
<keyword evidence="5" id="KW-0926">Vacuole</keyword>
<protein>
    <recommendedName>
        <fullName evidence="15">Peptide hydrolase</fullName>
        <ecNumber evidence="15">3.4.-.-</ecNumber>
    </recommendedName>
</protein>
<keyword evidence="14" id="KW-0325">Glycoprotein</keyword>
<accession>A0A4S4M7G6</accession>
<feature type="transmembrane region" description="Helical" evidence="17">
    <location>
        <begin position="717"/>
        <end position="736"/>
    </location>
</feature>
<dbReference type="GO" id="GO:0008235">
    <property type="term" value="F:metalloexopeptidase activity"/>
    <property type="evidence" value="ECO:0007669"/>
    <property type="project" value="InterPro"/>
</dbReference>
<dbReference type="PANTHER" id="PTHR12147">
    <property type="entry name" value="METALLOPEPTIDASE M28 FAMILY MEMBER"/>
    <property type="match status" value="1"/>
</dbReference>
<evidence type="ECO:0000313" key="21">
    <source>
        <dbReference type="EMBL" id="THH20498.1"/>
    </source>
</evidence>
<evidence type="ECO:0000256" key="7">
    <source>
        <dbReference type="ARBA" id="ARBA00022692"/>
    </source>
</evidence>
<keyword evidence="8 15" id="KW-0479">Metal-binding</keyword>
<evidence type="ECO:0000259" key="18">
    <source>
        <dbReference type="Pfam" id="PF04389"/>
    </source>
</evidence>
<dbReference type="EMBL" id="SGPL01000020">
    <property type="protein sequence ID" value="THH20498.1"/>
    <property type="molecule type" value="Genomic_DNA"/>
</dbReference>
<gene>
    <name evidence="21" type="ORF">EW146_g874</name>
</gene>
<comment type="caution">
    <text evidence="21">The sequence shown here is derived from an EMBL/GenBank/DDBJ whole genome shotgun (WGS) entry which is preliminary data.</text>
</comment>
<evidence type="ECO:0000256" key="4">
    <source>
        <dbReference type="ARBA" id="ARBA00010918"/>
    </source>
</evidence>
<evidence type="ECO:0000256" key="9">
    <source>
        <dbReference type="ARBA" id="ARBA00022801"/>
    </source>
</evidence>
<feature type="transmembrane region" description="Helical" evidence="17">
    <location>
        <begin position="530"/>
        <end position="550"/>
    </location>
</feature>
<keyword evidence="13 17" id="KW-0472">Membrane</keyword>
<keyword evidence="12" id="KW-0482">Metalloprotease</keyword>
<evidence type="ECO:0000256" key="8">
    <source>
        <dbReference type="ARBA" id="ARBA00022723"/>
    </source>
</evidence>
<feature type="region of interest" description="Disordered" evidence="16">
    <location>
        <begin position="269"/>
        <end position="302"/>
    </location>
</feature>
<reference evidence="21 22" key="1">
    <citation type="submission" date="2019-02" db="EMBL/GenBank/DDBJ databases">
        <title>Genome sequencing of the rare red list fungi Bondarzewia mesenterica.</title>
        <authorList>
            <person name="Buettner E."/>
            <person name="Kellner H."/>
        </authorList>
    </citation>
    <scope>NUCLEOTIDE SEQUENCE [LARGE SCALE GENOMIC DNA]</scope>
    <source>
        <strain evidence="21 22">DSM 108281</strain>
    </source>
</reference>
<feature type="domain" description="Peptidase M28" evidence="18">
    <location>
        <begin position="124"/>
        <end position="341"/>
    </location>
</feature>
<feature type="transmembrane region" description="Helical" evidence="17">
    <location>
        <begin position="386"/>
        <end position="409"/>
    </location>
</feature>
<comment type="cofactor">
    <cofactor evidence="1">
        <name>Zn(2+)</name>
        <dbReference type="ChEBI" id="CHEBI:29105"/>
    </cofactor>
</comment>
<comment type="similarity">
    <text evidence="4 15">Belongs to the peptidase M28 family.</text>
</comment>
<evidence type="ECO:0000256" key="10">
    <source>
        <dbReference type="ARBA" id="ARBA00022833"/>
    </source>
</evidence>
<dbReference type="GO" id="GO:0005774">
    <property type="term" value="C:vacuolar membrane"/>
    <property type="evidence" value="ECO:0007669"/>
    <property type="project" value="UniProtKB-SubCell"/>
</dbReference>
<evidence type="ECO:0000256" key="13">
    <source>
        <dbReference type="ARBA" id="ARBA00023136"/>
    </source>
</evidence>
<feature type="domain" description="Vacuolar membrane protease transmembrane" evidence="20">
    <location>
        <begin position="436"/>
        <end position="712"/>
    </location>
</feature>
<keyword evidence="11 17" id="KW-1133">Transmembrane helix</keyword>
<dbReference type="EC" id="3.4.-.-" evidence="15"/>
<comment type="function">
    <text evidence="2">May be involved in vacuolar sorting and osmoregulation.</text>
</comment>
<feature type="region of interest" description="Disordered" evidence="16">
    <location>
        <begin position="567"/>
        <end position="639"/>
    </location>
</feature>
<dbReference type="InterPro" id="IPR053976">
    <property type="entry name" value="PFF1_TM"/>
</dbReference>
<dbReference type="SUPFAM" id="SSF53187">
    <property type="entry name" value="Zn-dependent exopeptidases"/>
    <property type="match status" value="1"/>
</dbReference>
<comment type="subcellular location">
    <subcellularLocation>
        <location evidence="3">Vacuole membrane</location>
        <topology evidence="3">Multi-pass membrane protein</topology>
    </subcellularLocation>
</comment>
<dbReference type="GO" id="GO:0006508">
    <property type="term" value="P:proteolysis"/>
    <property type="evidence" value="ECO:0007669"/>
    <property type="project" value="UniProtKB-KW"/>
</dbReference>
<evidence type="ECO:0000256" key="6">
    <source>
        <dbReference type="ARBA" id="ARBA00022670"/>
    </source>
</evidence>
<evidence type="ECO:0000256" key="12">
    <source>
        <dbReference type="ARBA" id="ARBA00023049"/>
    </source>
</evidence>
<feature type="transmembrane region" description="Helical" evidence="17">
    <location>
        <begin position="502"/>
        <end position="524"/>
    </location>
</feature>
<feature type="compositionally biased region" description="Basic and acidic residues" evidence="16">
    <location>
        <begin position="276"/>
        <end position="287"/>
    </location>
</feature>
<dbReference type="InterPro" id="IPR053975">
    <property type="entry name" value="PFF1_C"/>
</dbReference>
<evidence type="ECO:0000256" key="3">
    <source>
        <dbReference type="ARBA" id="ARBA00004128"/>
    </source>
</evidence>